<sequence length="37" mass="4376">MKFLDACKSFHECISYISVSSKILDHKHANQLLRQRK</sequence>
<evidence type="ECO:0000313" key="1">
    <source>
        <dbReference type="EMBL" id="MBW97526.1"/>
    </source>
</evidence>
<dbReference type="AlphaFoldDB" id="A0A2P2JVL5"/>
<organism evidence="1">
    <name type="scientific">Rhizophora mucronata</name>
    <name type="common">Asiatic mangrove</name>
    <dbReference type="NCBI Taxonomy" id="61149"/>
    <lineage>
        <taxon>Eukaryota</taxon>
        <taxon>Viridiplantae</taxon>
        <taxon>Streptophyta</taxon>
        <taxon>Embryophyta</taxon>
        <taxon>Tracheophyta</taxon>
        <taxon>Spermatophyta</taxon>
        <taxon>Magnoliopsida</taxon>
        <taxon>eudicotyledons</taxon>
        <taxon>Gunneridae</taxon>
        <taxon>Pentapetalae</taxon>
        <taxon>rosids</taxon>
        <taxon>fabids</taxon>
        <taxon>Malpighiales</taxon>
        <taxon>Rhizophoraceae</taxon>
        <taxon>Rhizophora</taxon>
    </lineage>
</organism>
<proteinExistence type="predicted"/>
<name>A0A2P2JVL5_RHIMU</name>
<reference evidence="1" key="1">
    <citation type="submission" date="2018-02" db="EMBL/GenBank/DDBJ databases">
        <title>Rhizophora mucronata_Transcriptome.</title>
        <authorList>
            <person name="Meera S.P."/>
            <person name="Sreeshan A."/>
            <person name="Augustine A."/>
        </authorList>
    </citation>
    <scope>NUCLEOTIDE SEQUENCE</scope>
    <source>
        <tissue evidence="1">Leaf</tissue>
    </source>
</reference>
<dbReference type="EMBL" id="GGEC01017043">
    <property type="protein sequence ID" value="MBW97526.1"/>
    <property type="molecule type" value="Transcribed_RNA"/>
</dbReference>
<protein>
    <submittedName>
        <fullName evidence="1">Uncharacterized protein MANES_12G099700</fullName>
    </submittedName>
</protein>
<accession>A0A2P2JVL5</accession>
<dbReference type="EMBL" id="GGEC01017042">
    <property type="protein sequence ID" value="MBW97525.1"/>
    <property type="molecule type" value="Transcribed_RNA"/>
</dbReference>